<evidence type="ECO:0000259" key="1">
    <source>
        <dbReference type="Pfam" id="PF14031"/>
    </source>
</evidence>
<dbReference type="AlphaFoldDB" id="X0SIJ7"/>
<sequence>MTKVFDKSFGFFPDKPELILEKLSEEHGIIRVPKGYRKIKIREKLEIIPNHACVVPNLMEYLIYSQGRKDYREIARPVQRGI</sequence>
<evidence type="ECO:0000313" key="2">
    <source>
        <dbReference type="EMBL" id="GAF80878.1"/>
    </source>
</evidence>
<accession>X0SIJ7</accession>
<comment type="caution">
    <text evidence="2">The sequence shown here is derived from an EMBL/GenBank/DDBJ whole genome shotgun (WGS) entry which is preliminary data.</text>
</comment>
<dbReference type="Gene3D" id="2.40.37.20">
    <property type="entry name" value="D-serine dehydratase-like domain"/>
    <property type="match status" value="1"/>
</dbReference>
<proteinExistence type="predicted"/>
<organism evidence="2">
    <name type="scientific">marine sediment metagenome</name>
    <dbReference type="NCBI Taxonomy" id="412755"/>
    <lineage>
        <taxon>unclassified sequences</taxon>
        <taxon>metagenomes</taxon>
        <taxon>ecological metagenomes</taxon>
    </lineage>
</organism>
<feature type="domain" description="D-serine dehydratase-like" evidence="1">
    <location>
        <begin position="16"/>
        <end position="63"/>
    </location>
</feature>
<dbReference type="InterPro" id="IPR042208">
    <property type="entry name" value="D-ser_dehydrat-like_sf"/>
</dbReference>
<dbReference type="InterPro" id="IPR026956">
    <property type="entry name" value="D-ser_dehydrat-like_dom"/>
</dbReference>
<dbReference type="EMBL" id="BARS01000672">
    <property type="protein sequence ID" value="GAF80878.1"/>
    <property type="molecule type" value="Genomic_DNA"/>
</dbReference>
<dbReference type="Pfam" id="PF14031">
    <property type="entry name" value="D-ser_dehydrat"/>
    <property type="match status" value="1"/>
</dbReference>
<reference evidence="2" key="1">
    <citation type="journal article" date="2014" name="Front. Microbiol.">
        <title>High frequency of phylogenetically diverse reductive dehalogenase-homologous genes in deep subseafloor sedimentary metagenomes.</title>
        <authorList>
            <person name="Kawai M."/>
            <person name="Futagami T."/>
            <person name="Toyoda A."/>
            <person name="Takaki Y."/>
            <person name="Nishi S."/>
            <person name="Hori S."/>
            <person name="Arai W."/>
            <person name="Tsubouchi T."/>
            <person name="Morono Y."/>
            <person name="Uchiyama I."/>
            <person name="Ito T."/>
            <person name="Fujiyama A."/>
            <person name="Inagaki F."/>
            <person name="Takami H."/>
        </authorList>
    </citation>
    <scope>NUCLEOTIDE SEQUENCE</scope>
    <source>
        <strain evidence="2">Expedition CK06-06</strain>
    </source>
</reference>
<gene>
    <name evidence="2" type="ORF">S01H1_01529</name>
</gene>
<protein>
    <recommendedName>
        <fullName evidence="1">D-serine dehydratase-like domain-containing protein</fullName>
    </recommendedName>
</protein>
<name>X0SIJ7_9ZZZZ</name>